<dbReference type="AlphaFoldDB" id="A0A8T3BBF1"/>
<name>A0A8T3BBF1_DENNO</name>
<comment type="caution">
    <text evidence="1">The sequence shown here is derived from an EMBL/GenBank/DDBJ whole genome shotgun (WGS) entry which is preliminary data.</text>
</comment>
<protein>
    <submittedName>
        <fullName evidence="1">Uncharacterized protein</fullName>
    </submittedName>
</protein>
<dbReference type="Gene3D" id="3.90.25.10">
    <property type="entry name" value="UDP-galactose 4-epimerase, domain 1"/>
    <property type="match status" value="1"/>
</dbReference>
<sequence length="56" mass="6514">MVYNWPVDMRGYMIARAGFVKGQSIIDIDTSFGLEAWKFYPEVKYASIDELLDSYL</sequence>
<dbReference type="Proteomes" id="UP000829196">
    <property type="component" value="Unassembled WGS sequence"/>
</dbReference>
<gene>
    <name evidence="1" type="ORF">KFK09_014215</name>
</gene>
<evidence type="ECO:0000313" key="2">
    <source>
        <dbReference type="Proteomes" id="UP000829196"/>
    </source>
</evidence>
<proteinExistence type="predicted"/>
<keyword evidence="2" id="KW-1185">Reference proteome</keyword>
<evidence type="ECO:0000313" key="1">
    <source>
        <dbReference type="EMBL" id="KAI0508081.1"/>
    </source>
</evidence>
<dbReference type="EMBL" id="JAGYWB010000010">
    <property type="protein sequence ID" value="KAI0508081.1"/>
    <property type="molecule type" value="Genomic_DNA"/>
</dbReference>
<reference evidence="1" key="1">
    <citation type="journal article" date="2022" name="Front. Genet.">
        <title>Chromosome-Scale Assembly of the Dendrobium nobile Genome Provides Insights Into the Molecular Mechanism of the Biosynthesis of the Medicinal Active Ingredient of Dendrobium.</title>
        <authorList>
            <person name="Xu Q."/>
            <person name="Niu S.-C."/>
            <person name="Li K.-L."/>
            <person name="Zheng P.-J."/>
            <person name="Zhang X.-J."/>
            <person name="Jia Y."/>
            <person name="Liu Y."/>
            <person name="Niu Y.-X."/>
            <person name="Yu L.-H."/>
            <person name="Chen D.-F."/>
            <person name="Zhang G.-Q."/>
        </authorList>
    </citation>
    <scope>NUCLEOTIDE SEQUENCE</scope>
    <source>
        <tissue evidence="1">Leaf</tissue>
    </source>
</reference>
<dbReference type="Gene3D" id="3.40.50.720">
    <property type="entry name" value="NAD(P)-binding Rossmann-like Domain"/>
    <property type="match status" value="1"/>
</dbReference>
<organism evidence="1 2">
    <name type="scientific">Dendrobium nobile</name>
    <name type="common">Orchid</name>
    <dbReference type="NCBI Taxonomy" id="94219"/>
    <lineage>
        <taxon>Eukaryota</taxon>
        <taxon>Viridiplantae</taxon>
        <taxon>Streptophyta</taxon>
        <taxon>Embryophyta</taxon>
        <taxon>Tracheophyta</taxon>
        <taxon>Spermatophyta</taxon>
        <taxon>Magnoliopsida</taxon>
        <taxon>Liliopsida</taxon>
        <taxon>Asparagales</taxon>
        <taxon>Orchidaceae</taxon>
        <taxon>Epidendroideae</taxon>
        <taxon>Malaxideae</taxon>
        <taxon>Dendrobiinae</taxon>
        <taxon>Dendrobium</taxon>
    </lineage>
</organism>
<accession>A0A8T3BBF1</accession>